<dbReference type="Proteomes" id="UP001595914">
    <property type="component" value="Unassembled WGS sequence"/>
</dbReference>
<comment type="caution">
    <text evidence="2">The sequence shown here is derived from an EMBL/GenBank/DDBJ whole genome shotgun (WGS) entry which is preliminary data.</text>
</comment>
<keyword evidence="3" id="KW-1185">Reference proteome</keyword>
<evidence type="ECO:0000313" key="2">
    <source>
        <dbReference type="EMBL" id="MFC4604235.1"/>
    </source>
</evidence>
<evidence type="ECO:0000313" key="3">
    <source>
        <dbReference type="Proteomes" id="UP001595914"/>
    </source>
</evidence>
<feature type="domain" description="DSBA-like thioredoxin" evidence="1">
    <location>
        <begin position="3"/>
        <end position="199"/>
    </location>
</feature>
<sequence>MKVEIYADVLCPWCYIGKRRLAAALSTLADPKSVELVWRSFELAPEVSGIPGETAAEAMVGWWGDEAPSRIARIRSLGATEGLELNMHLSRPVSTFDAHRLSKLAADRGRADQMMELLLHAYHTEGLNLADPHVLQRLGREAGLDADEMSAVQAGDEYAEHVRADRRRGAEHGVTGVPTLVIDGGTPVSAVQPISDLRQLLEPNGAGSQGVPL</sequence>
<dbReference type="Pfam" id="PF01323">
    <property type="entry name" value="DSBA"/>
    <property type="match status" value="1"/>
</dbReference>
<dbReference type="PANTHER" id="PTHR13887:SF41">
    <property type="entry name" value="THIOREDOXIN SUPERFAMILY PROTEIN"/>
    <property type="match status" value="1"/>
</dbReference>
<name>A0ABV9FTU2_9NOCA</name>
<dbReference type="Gene3D" id="3.40.30.10">
    <property type="entry name" value="Glutaredoxin"/>
    <property type="match status" value="1"/>
</dbReference>
<organism evidence="2 3">
    <name type="scientific">Rhodococcus kronopolitis</name>
    <dbReference type="NCBI Taxonomy" id="1460226"/>
    <lineage>
        <taxon>Bacteria</taxon>
        <taxon>Bacillati</taxon>
        <taxon>Actinomycetota</taxon>
        <taxon>Actinomycetes</taxon>
        <taxon>Mycobacteriales</taxon>
        <taxon>Nocardiaceae</taxon>
        <taxon>Rhodococcus</taxon>
    </lineage>
</organism>
<evidence type="ECO:0000259" key="1">
    <source>
        <dbReference type="Pfam" id="PF01323"/>
    </source>
</evidence>
<dbReference type="SUPFAM" id="SSF52833">
    <property type="entry name" value="Thioredoxin-like"/>
    <property type="match status" value="1"/>
</dbReference>
<protein>
    <submittedName>
        <fullName evidence="2">DsbA family protein</fullName>
    </submittedName>
</protein>
<gene>
    <name evidence="2" type="ORF">ACFO6S_11110</name>
</gene>
<reference evidence="3" key="1">
    <citation type="journal article" date="2019" name="Int. J. Syst. Evol. Microbiol.">
        <title>The Global Catalogue of Microorganisms (GCM) 10K type strain sequencing project: providing services to taxonomists for standard genome sequencing and annotation.</title>
        <authorList>
            <consortium name="The Broad Institute Genomics Platform"/>
            <consortium name="The Broad Institute Genome Sequencing Center for Infectious Disease"/>
            <person name="Wu L."/>
            <person name="Ma J."/>
        </authorList>
    </citation>
    <scope>NUCLEOTIDE SEQUENCE [LARGE SCALE GENOMIC DNA]</scope>
    <source>
        <strain evidence="3">CCUG 54520</strain>
    </source>
</reference>
<accession>A0ABV9FTU2</accession>
<dbReference type="EMBL" id="JBHSFO010000004">
    <property type="protein sequence ID" value="MFC4604235.1"/>
    <property type="molecule type" value="Genomic_DNA"/>
</dbReference>
<dbReference type="InterPro" id="IPR036249">
    <property type="entry name" value="Thioredoxin-like_sf"/>
</dbReference>
<dbReference type="RefSeq" id="WP_378416856.1">
    <property type="nucleotide sequence ID" value="NZ_JBHSFO010000004.1"/>
</dbReference>
<dbReference type="InterPro" id="IPR001853">
    <property type="entry name" value="DSBA-like_thioredoxin_dom"/>
</dbReference>
<dbReference type="PANTHER" id="PTHR13887">
    <property type="entry name" value="GLUTATHIONE S-TRANSFERASE KAPPA"/>
    <property type="match status" value="1"/>
</dbReference>
<dbReference type="CDD" id="cd03024">
    <property type="entry name" value="DsbA_FrnE"/>
    <property type="match status" value="1"/>
</dbReference>
<proteinExistence type="predicted"/>